<keyword evidence="2" id="KW-1133">Transmembrane helix</keyword>
<name>A0A8J5VI69_ZIZPA</name>
<keyword evidence="2" id="KW-0472">Membrane</keyword>
<gene>
    <name evidence="3" type="ORF">GUJ93_ZPchr0008g13256</name>
</gene>
<evidence type="ECO:0000256" key="1">
    <source>
        <dbReference type="SAM" id="MobiDB-lite"/>
    </source>
</evidence>
<dbReference type="AlphaFoldDB" id="A0A8J5VI69"/>
<feature type="region of interest" description="Disordered" evidence="1">
    <location>
        <begin position="26"/>
        <end position="65"/>
    </location>
</feature>
<proteinExistence type="predicted"/>
<evidence type="ECO:0000313" key="4">
    <source>
        <dbReference type="Proteomes" id="UP000729402"/>
    </source>
</evidence>
<accession>A0A8J5VI69</accession>
<keyword evidence="4" id="KW-1185">Reference proteome</keyword>
<protein>
    <submittedName>
        <fullName evidence="3">Uncharacterized protein</fullName>
    </submittedName>
</protein>
<evidence type="ECO:0000313" key="3">
    <source>
        <dbReference type="EMBL" id="KAG8045064.1"/>
    </source>
</evidence>
<evidence type="ECO:0000256" key="2">
    <source>
        <dbReference type="SAM" id="Phobius"/>
    </source>
</evidence>
<comment type="caution">
    <text evidence="3">The sequence shown here is derived from an EMBL/GenBank/DDBJ whole genome shotgun (WGS) entry which is preliminary data.</text>
</comment>
<feature type="transmembrane region" description="Helical" evidence="2">
    <location>
        <begin position="79"/>
        <end position="104"/>
    </location>
</feature>
<sequence length="109" mass="11584">MGFIHISSIQRDNLPRRDGAGLAYVAAQPPQHHKQRVARTAHSSVEGRRRRRAAPHPPATRRASLSARFHAVAPAAARVGGVCGGLCLVCLPAVLLGGILASYLKDKHG</sequence>
<dbReference type="Proteomes" id="UP000729402">
    <property type="component" value="Unassembled WGS sequence"/>
</dbReference>
<dbReference type="EMBL" id="JAAALK010000290">
    <property type="protein sequence ID" value="KAG8045064.1"/>
    <property type="molecule type" value="Genomic_DNA"/>
</dbReference>
<reference evidence="3" key="2">
    <citation type="submission" date="2021-02" db="EMBL/GenBank/DDBJ databases">
        <authorList>
            <person name="Kimball J.A."/>
            <person name="Haas M.W."/>
            <person name="Macchietto M."/>
            <person name="Kono T."/>
            <person name="Duquette J."/>
            <person name="Shao M."/>
        </authorList>
    </citation>
    <scope>NUCLEOTIDE SEQUENCE</scope>
    <source>
        <tissue evidence="3">Fresh leaf tissue</tissue>
    </source>
</reference>
<reference evidence="3" key="1">
    <citation type="journal article" date="2021" name="bioRxiv">
        <title>Whole Genome Assembly and Annotation of Northern Wild Rice, Zizania palustris L., Supports a Whole Genome Duplication in the Zizania Genus.</title>
        <authorList>
            <person name="Haas M."/>
            <person name="Kono T."/>
            <person name="Macchietto M."/>
            <person name="Millas R."/>
            <person name="McGilp L."/>
            <person name="Shao M."/>
            <person name="Duquette J."/>
            <person name="Hirsch C.N."/>
            <person name="Kimball J."/>
        </authorList>
    </citation>
    <scope>NUCLEOTIDE SEQUENCE</scope>
    <source>
        <tissue evidence="3">Fresh leaf tissue</tissue>
    </source>
</reference>
<organism evidence="3 4">
    <name type="scientific">Zizania palustris</name>
    <name type="common">Northern wild rice</name>
    <dbReference type="NCBI Taxonomy" id="103762"/>
    <lineage>
        <taxon>Eukaryota</taxon>
        <taxon>Viridiplantae</taxon>
        <taxon>Streptophyta</taxon>
        <taxon>Embryophyta</taxon>
        <taxon>Tracheophyta</taxon>
        <taxon>Spermatophyta</taxon>
        <taxon>Magnoliopsida</taxon>
        <taxon>Liliopsida</taxon>
        <taxon>Poales</taxon>
        <taxon>Poaceae</taxon>
        <taxon>BOP clade</taxon>
        <taxon>Oryzoideae</taxon>
        <taxon>Oryzeae</taxon>
        <taxon>Zizaniinae</taxon>
        <taxon>Zizania</taxon>
    </lineage>
</organism>
<keyword evidence="2" id="KW-0812">Transmembrane</keyword>